<dbReference type="GO" id="GO:0009055">
    <property type="term" value="F:electron transfer activity"/>
    <property type="evidence" value="ECO:0007669"/>
    <property type="project" value="InterPro"/>
</dbReference>
<feature type="chain" id="PRO_5003208666" description="Cytochrome c domain-containing protein" evidence="5">
    <location>
        <begin position="27"/>
        <end position="592"/>
    </location>
</feature>
<dbReference type="SUPFAM" id="SSF46626">
    <property type="entry name" value="Cytochrome c"/>
    <property type="match status" value="1"/>
</dbReference>
<dbReference type="Proteomes" id="UP000003874">
    <property type="component" value="Unassembled WGS sequence"/>
</dbReference>
<dbReference type="InterPro" id="IPR010538">
    <property type="entry name" value="DHOR"/>
</dbReference>
<dbReference type="EMBL" id="AEQO01000167">
    <property type="protein sequence ID" value="EFV03753.1"/>
    <property type="molecule type" value="Genomic_DNA"/>
</dbReference>
<reference evidence="7 8" key="1">
    <citation type="submission" date="2010-12" db="EMBL/GenBank/DDBJ databases">
        <authorList>
            <person name="Muzny D."/>
            <person name="Qin X."/>
            <person name="Deng J."/>
            <person name="Jiang H."/>
            <person name="Liu Y."/>
            <person name="Qu J."/>
            <person name="Song X.-Z."/>
            <person name="Zhang L."/>
            <person name="Thornton R."/>
            <person name="Coyle M."/>
            <person name="Francisco L."/>
            <person name="Jackson L."/>
            <person name="Javaid M."/>
            <person name="Korchina V."/>
            <person name="Kovar C."/>
            <person name="Mata R."/>
            <person name="Mathew T."/>
            <person name="Ngo R."/>
            <person name="Nguyen L."/>
            <person name="Nguyen N."/>
            <person name="Okwuonu G."/>
            <person name="Ongeri F."/>
            <person name="Pham C."/>
            <person name="Simmons D."/>
            <person name="Wilczek-Boney K."/>
            <person name="Hale W."/>
            <person name="Jakkamsetti A."/>
            <person name="Pham P."/>
            <person name="Ruth R."/>
            <person name="San Lucas F."/>
            <person name="Warren J."/>
            <person name="Zhang J."/>
            <person name="Zhao Z."/>
            <person name="Zhou C."/>
            <person name="Zhu D."/>
            <person name="Lee S."/>
            <person name="Bess C."/>
            <person name="Blankenburg K."/>
            <person name="Forbes L."/>
            <person name="Fu Q."/>
            <person name="Gubbala S."/>
            <person name="Hirani K."/>
            <person name="Jayaseelan J.C."/>
            <person name="Lara F."/>
            <person name="Munidasa M."/>
            <person name="Palculict T."/>
            <person name="Patil S."/>
            <person name="Pu L.-L."/>
            <person name="Saada N."/>
            <person name="Tang L."/>
            <person name="Weissenberger G."/>
            <person name="Zhu Y."/>
            <person name="Hemphill L."/>
            <person name="Shang Y."/>
            <person name="Youmans B."/>
            <person name="Ayvaz T."/>
            <person name="Ross M."/>
            <person name="Santibanez J."/>
            <person name="Aqrawi P."/>
            <person name="Gross S."/>
            <person name="Joshi V."/>
            <person name="Fowler G."/>
            <person name="Nazareth L."/>
            <person name="Reid J."/>
            <person name="Worley K."/>
            <person name="Petrosino J."/>
            <person name="Highlander S."/>
            <person name="Gibbs R."/>
        </authorList>
    </citation>
    <scope>NUCLEOTIDE SEQUENCE [LARGE SCALE GENOMIC DNA]</scope>
    <source>
        <strain evidence="7 8">DSM 15606</strain>
    </source>
</reference>
<comment type="caution">
    <text evidence="7">The sequence shown here is derived from an EMBL/GenBank/DDBJ whole genome shotgun (WGS) entry which is preliminary data.</text>
</comment>
<feature type="domain" description="Cytochrome c" evidence="6">
    <location>
        <begin position="448"/>
        <end position="592"/>
    </location>
</feature>
<dbReference type="GO" id="GO:0046872">
    <property type="term" value="F:metal ion binding"/>
    <property type="evidence" value="ECO:0007669"/>
    <property type="project" value="UniProtKB-KW"/>
</dbReference>
<keyword evidence="5" id="KW-0732">Signal</keyword>
<dbReference type="STRING" id="888832.HMPREF9420_2122"/>
<accession>E6MRH1</accession>
<dbReference type="eggNOG" id="COG3488">
    <property type="taxonomic scope" value="Bacteria"/>
</dbReference>
<organism evidence="7 8">
    <name type="scientific">Segatella salivae DSM 15606</name>
    <dbReference type="NCBI Taxonomy" id="888832"/>
    <lineage>
        <taxon>Bacteria</taxon>
        <taxon>Pseudomonadati</taxon>
        <taxon>Bacteroidota</taxon>
        <taxon>Bacteroidia</taxon>
        <taxon>Bacteroidales</taxon>
        <taxon>Prevotellaceae</taxon>
        <taxon>Segatella</taxon>
    </lineage>
</organism>
<dbReference type="PANTHER" id="PTHR30600:SF4">
    <property type="entry name" value="CYTOCHROME C DOMAIN-CONTAINING PROTEIN"/>
    <property type="match status" value="1"/>
</dbReference>
<dbReference type="PROSITE" id="PS51007">
    <property type="entry name" value="CYTC"/>
    <property type="match status" value="1"/>
</dbReference>
<evidence type="ECO:0000256" key="2">
    <source>
        <dbReference type="ARBA" id="ARBA00022723"/>
    </source>
</evidence>
<dbReference type="Pfam" id="PF06537">
    <property type="entry name" value="DHOR"/>
    <property type="match status" value="1"/>
</dbReference>
<gene>
    <name evidence="7" type="ORF">HMPREF9420_2122</name>
</gene>
<keyword evidence="1 4" id="KW-0349">Heme</keyword>
<evidence type="ECO:0000256" key="3">
    <source>
        <dbReference type="ARBA" id="ARBA00023004"/>
    </source>
</evidence>
<proteinExistence type="predicted"/>
<dbReference type="PROSITE" id="PS51257">
    <property type="entry name" value="PROKAR_LIPOPROTEIN"/>
    <property type="match status" value="1"/>
</dbReference>
<evidence type="ECO:0000259" key="6">
    <source>
        <dbReference type="PROSITE" id="PS51007"/>
    </source>
</evidence>
<dbReference type="GO" id="GO:0004130">
    <property type="term" value="F:cytochrome-c peroxidase activity"/>
    <property type="evidence" value="ECO:0007669"/>
    <property type="project" value="TreeGrafter"/>
</dbReference>
<dbReference type="InterPro" id="IPR051395">
    <property type="entry name" value="Cytochrome_c_Peroxidase/MauG"/>
</dbReference>
<feature type="signal peptide" evidence="5">
    <location>
        <begin position="1"/>
        <end position="26"/>
    </location>
</feature>
<dbReference type="Gene3D" id="1.10.760.10">
    <property type="entry name" value="Cytochrome c-like domain"/>
    <property type="match status" value="1"/>
</dbReference>
<dbReference type="PANTHER" id="PTHR30600">
    <property type="entry name" value="CYTOCHROME C PEROXIDASE-RELATED"/>
    <property type="match status" value="1"/>
</dbReference>
<evidence type="ECO:0000256" key="4">
    <source>
        <dbReference type="PROSITE-ProRule" id="PRU00433"/>
    </source>
</evidence>
<evidence type="ECO:0000256" key="5">
    <source>
        <dbReference type="SAM" id="SignalP"/>
    </source>
</evidence>
<dbReference type="GO" id="GO:0020037">
    <property type="term" value="F:heme binding"/>
    <property type="evidence" value="ECO:0007669"/>
    <property type="project" value="InterPro"/>
</dbReference>
<keyword evidence="2 4" id="KW-0479">Metal-binding</keyword>
<keyword evidence="3 4" id="KW-0408">Iron</keyword>
<dbReference type="InterPro" id="IPR036909">
    <property type="entry name" value="Cyt_c-like_dom_sf"/>
</dbReference>
<sequence length="592" mass="66805">MRKTKIFMIMKMNFGRLFLLGTMALAVTACSEDDSAKPYNPNDNVGKNIGNFTSAEWYPGGEKGTTSNEEGCYSNPSPEIEEAGLSQTFKRGETFFEHNYTYFTRPYAGLGPAYVRSGCEYCHPSYGHGKRQNKYNADQMGNGYLLVIYHPTAGTDPDGVQYAANSYIRQVTGMPQTKAMYPFKAPVDERGIHMQWKTLSGTMPSGLSATQFPDGEKFELSYPEVTIEQSAFNTNPKPTNYEVRLESTIGMYGSGLLDAIDQDSMKVQYAREAANPHVKLNPGMWDTAAQDWAASAWYKLADGTKRIKKFTYAMTRAALLDGPGVNAIWNITNVTRSDRRYLYTTPAWAKAMSEDESVIKEIQEQGQNPSSLLHPYYGDGTKAGIKKLVNDLLSLNTPTEANKQKYKQYFVDMAPWNGQDEMQDEDYYAFSVWHKGLGVPQARNLDSKEVQRGKELFYQMGCTACHRPSWTIKKDNSWVDPISRRYASIGHGLPDYSGTTIWPYTDLVQHRLFMVNDIRTGWCRTTPLWGRGLSTQETGEGSRLHDCRAHNVIEAIMWHAYSKQSDAYFAAEKFYKLKKADRDAVVAFINAI</sequence>
<name>E6MRH1_9BACT</name>
<protein>
    <recommendedName>
        <fullName evidence="6">Cytochrome c domain-containing protein</fullName>
    </recommendedName>
</protein>
<keyword evidence="8" id="KW-1185">Reference proteome</keyword>
<dbReference type="HOGENOM" id="CLU_033900_1_0_10"/>
<evidence type="ECO:0000313" key="8">
    <source>
        <dbReference type="Proteomes" id="UP000003874"/>
    </source>
</evidence>
<evidence type="ECO:0000313" key="7">
    <source>
        <dbReference type="EMBL" id="EFV03753.1"/>
    </source>
</evidence>
<dbReference type="AlphaFoldDB" id="E6MRH1"/>
<evidence type="ECO:0000256" key="1">
    <source>
        <dbReference type="ARBA" id="ARBA00022617"/>
    </source>
</evidence>
<dbReference type="InterPro" id="IPR009056">
    <property type="entry name" value="Cyt_c-like_dom"/>
</dbReference>